<dbReference type="Proteomes" id="UP000254597">
    <property type="component" value="Unassembled WGS sequence"/>
</dbReference>
<gene>
    <name evidence="1" type="ORF">NCTC10252_00182</name>
</gene>
<name>A0A379QD46_SALER</name>
<dbReference type="EMBL" id="UGWP01000003">
    <property type="protein sequence ID" value="SUF55013.1"/>
    <property type="molecule type" value="Genomic_DNA"/>
</dbReference>
<accession>A0A379QD46</accession>
<reference evidence="1 2" key="1">
    <citation type="submission" date="2018-06" db="EMBL/GenBank/DDBJ databases">
        <authorList>
            <consortium name="Pathogen Informatics"/>
            <person name="Doyle S."/>
        </authorList>
    </citation>
    <scope>NUCLEOTIDE SEQUENCE [LARGE SCALE GENOMIC DNA]</scope>
    <source>
        <strain evidence="1 2">NCTC10252</strain>
    </source>
</reference>
<evidence type="ECO:0000313" key="2">
    <source>
        <dbReference type="Proteomes" id="UP000254597"/>
    </source>
</evidence>
<dbReference type="AlphaFoldDB" id="A0A379QD46"/>
<sequence>MRELNLVEAMSVNGGVSSEPKKIHVHAMKEGINGLGKIFSAVDWSNAREAFIPKPHWNSSIGYWKGGF</sequence>
<protein>
    <submittedName>
        <fullName evidence="1">Uncharacterized protein</fullName>
    </submittedName>
</protein>
<organism evidence="1 2">
    <name type="scientific">Salmonella enterica</name>
    <name type="common">Salmonella choleraesuis</name>
    <dbReference type="NCBI Taxonomy" id="28901"/>
    <lineage>
        <taxon>Bacteria</taxon>
        <taxon>Pseudomonadati</taxon>
        <taxon>Pseudomonadota</taxon>
        <taxon>Gammaproteobacteria</taxon>
        <taxon>Enterobacterales</taxon>
        <taxon>Enterobacteriaceae</taxon>
        <taxon>Salmonella</taxon>
    </lineage>
</organism>
<evidence type="ECO:0000313" key="1">
    <source>
        <dbReference type="EMBL" id="SUF55013.1"/>
    </source>
</evidence>
<proteinExistence type="predicted"/>